<evidence type="ECO:0000313" key="7">
    <source>
        <dbReference type="EMBL" id="TVU48789.1"/>
    </source>
</evidence>
<dbReference type="SUPFAM" id="SSF53850">
    <property type="entry name" value="Periplasmic binding protein-like II"/>
    <property type="match status" value="1"/>
</dbReference>
<dbReference type="AlphaFoldDB" id="A0A5J9WKL9"/>
<dbReference type="Gene3D" id="3.40.190.10">
    <property type="entry name" value="Periplasmic binding protein-like II"/>
    <property type="match status" value="2"/>
</dbReference>
<accession>A0A5J9WKL9</accession>
<keyword evidence="3" id="KW-0584">Phenylalanine biosynthesis</keyword>
<dbReference type="EMBL" id="RWGY01000002">
    <property type="protein sequence ID" value="TVU48789.1"/>
    <property type="molecule type" value="Genomic_DNA"/>
</dbReference>
<comment type="pathway">
    <text evidence="5">Amino-acid biosynthesis.</text>
</comment>
<dbReference type="GO" id="GO:0009507">
    <property type="term" value="C:chloroplast"/>
    <property type="evidence" value="ECO:0007669"/>
    <property type="project" value="TreeGrafter"/>
</dbReference>
<comment type="caution">
    <text evidence="7">The sequence shown here is derived from an EMBL/GenBank/DDBJ whole genome shotgun (WGS) entry which is preliminary data.</text>
</comment>
<name>A0A5J9WKL9_9POAL</name>
<dbReference type="GO" id="GO:0004664">
    <property type="term" value="F:prephenate dehydratase activity"/>
    <property type="evidence" value="ECO:0007669"/>
    <property type="project" value="InterPro"/>
</dbReference>
<dbReference type="OrthoDB" id="1717639at2759"/>
<evidence type="ECO:0000256" key="4">
    <source>
        <dbReference type="ARBA" id="ARBA00023239"/>
    </source>
</evidence>
<evidence type="ECO:0000259" key="6">
    <source>
        <dbReference type="Pfam" id="PF00800"/>
    </source>
</evidence>
<evidence type="ECO:0000256" key="5">
    <source>
        <dbReference type="ARBA" id="ARBA00029440"/>
    </source>
</evidence>
<dbReference type="PANTHER" id="PTHR21022">
    <property type="entry name" value="PREPHENATE DEHYDRATASE P PROTEIN"/>
    <property type="match status" value="1"/>
</dbReference>
<organism evidence="7 8">
    <name type="scientific">Eragrostis curvula</name>
    <name type="common">weeping love grass</name>
    <dbReference type="NCBI Taxonomy" id="38414"/>
    <lineage>
        <taxon>Eukaryota</taxon>
        <taxon>Viridiplantae</taxon>
        <taxon>Streptophyta</taxon>
        <taxon>Embryophyta</taxon>
        <taxon>Tracheophyta</taxon>
        <taxon>Spermatophyta</taxon>
        <taxon>Magnoliopsida</taxon>
        <taxon>Liliopsida</taxon>
        <taxon>Poales</taxon>
        <taxon>Poaceae</taxon>
        <taxon>PACMAD clade</taxon>
        <taxon>Chloridoideae</taxon>
        <taxon>Eragrostideae</taxon>
        <taxon>Eragrostidinae</taxon>
        <taxon>Eragrostis</taxon>
    </lineage>
</organism>
<keyword evidence="4" id="KW-0456">Lyase</keyword>
<evidence type="ECO:0000313" key="8">
    <source>
        <dbReference type="Proteomes" id="UP000324897"/>
    </source>
</evidence>
<feature type="non-terminal residue" evidence="7">
    <location>
        <position position="1"/>
    </location>
</feature>
<protein>
    <recommendedName>
        <fullName evidence="6">Prephenate dehydratase domain-containing protein</fullName>
    </recommendedName>
</protein>
<evidence type="ECO:0000256" key="2">
    <source>
        <dbReference type="ARBA" id="ARBA00023141"/>
    </source>
</evidence>
<sequence>MDGSQLRMAYQGVPGAYGEKAYPGCDAITCDQFEVELCLAHRAVLPVESSLCGRIRSSHDLLLRHIVGEVQLPVHKCRIALTKMEYVAAIASSRAAELYGMEVLADGIQVRGTGDGARRAAHRPPLQYTP</sequence>
<keyword evidence="2" id="KW-0057">Aromatic amino acid biosynthesis</keyword>
<reference evidence="7 8" key="1">
    <citation type="journal article" date="2019" name="Sci. Rep.">
        <title>A high-quality genome of Eragrostis curvula grass provides insights into Poaceae evolution and supports new strategies to enhance forage quality.</title>
        <authorList>
            <person name="Carballo J."/>
            <person name="Santos B.A.C.M."/>
            <person name="Zappacosta D."/>
            <person name="Garbus I."/>
            <person name="Selva J.P."/>
            <person name="Gallo C.A."/>
            <person name="Diaz A."/>
            <person name="Albertini E."/>
            <person name="Caccamo M."/>
            <person name="Echenique V."/>
        </authorList>
    </citation>
    <scope>NUCLEOTIDE SEQUENCE [LARGE SCALE GENOMIC DNA]</scope>
    <source>
        <strain evidence="8">cv. Victoria</strain>
        <tissue evidence="7">Leaf</tissue>
    </source>
</reference>
<dbReference type="Pfam" id="PF00800">
    <property type="entry name" value="PDT"/>
    <property type="match status" value="1"/>
</dbReference>
<dbReference type="PANTHER" id="PTHR21022:SF19">
    <property type="entry name" value="PREPHENATE DEHYDRATASE-RELATED"/>
    <property type="match status" value="1"/>
</dbReference>
<keyword evidence="8" id="KW-1185">Reference proteome</keyword>
<dbReference type="Proteomes" id="UP000324897">
    <property type="component" value="Chromosome 6"/>
</dbReference>
<proteinExistence type="predicted"/>
<dbReference type="Gramene" id="TVU48789">
    <property type="protein sequence ID" value="TVU48789"/>
    <property type="gene ID" value="EJB05_00064"/>
</dbReference>
<dbReference type="InterPro" id="IPR001086">
    <property type="entry name" value="Preph_deHydtase"/>
</dbReference>
<dbReference type="GO" id="GO:0047769">
    <property type="term" value="F:arogenate dehydratase activity"/>
    <property type="evidence" value="ECO:0007669"/>
    <property type="project" value="TreeGrafter"/>
</dbReference>
<evidence type="ECO:0000256" key="1">
    <source>
        <dbReference type="ARBA" id="ARBA00022605"/>
    </source>
</evidence>
<evidence type="ECO:0000256" key="3">
    <source>
        <dbReference type="ARBA" id="ARBA00023222"/>
    </source>
</evidence>
<feature type="domain" description="Prephenate dehydratase" evidence="6">
    <location>
        <begin position="9"/>
        <end position="83"/>
    </location>
</feature>
<gene>
    <name evidence="7" type="ORF">EJB05_00064</name>
</gene>
<keyword evidence="1" id="KW-0028">Amino-acid biosynthesis</keyword>
<dbReference type="GO" id="GO:0009094">
    <property type="term" value="P:L-phenylalanine biosynthetic process"/>
    <property type="evidence" value="ECO:0007669"/>
    <property type="project" value="UniProtKB-KW"/>
</dbReference>